<evidence type="ECO:0000313" key="2">
    <source>
        <dbReference type="Proteomes" id="UP000265520"/>
    </source>
</evidence>
<keyword evidence="2" id="KW-1185">Reference proteome</keyword>
<dbReference type="AlphaFoldDB" id="A0A392WAB8"/>
<proteinExistence type="predicted"/>
<reference evidence="1 2" key="1">
    <citation type="journal article" date="2018" name="Front. Plant Sci.">
        <title>Red Clover (Trifolium pratense) and Zigzag Clover (T. medium) - A Picture of Genomic Similarities and Differences.</title>
        <authorList>
            <person name="Dluhosova J."/>
            <person name="Istvanek J."/>
            <person name="Nedelnik J."/>
            <person name="Repkova J."/>
        </authorList>
    </citation>
    <scope>NUCLEOTIDE SEQUENCE [LARGE SCALE GENOMIC DNA]</scope>
    <source>
        <strain evidence="2">cv. 10/8</strain>
        <tissue evidence="1">Leaf</tissue>
    </source>
</reference>
<feature type="non-terminal residue" evidence="1">
    <location>
        <position position="37"/>
    </location>
</feature>
<dbReference type="EMBL" id="LXQA011440494">
    <property type="protein sequence ID" value="MCI97337.1"/>
    <property type="molecule type" value="Genomic_DNA"/>
</dbReference>
<name>A0A392WAB8_9FABA</name>
<protein>
    <submittedName>
        <fullName evidence="1">Uncharacterized protein</fullName>
    </submittedName>
</protein>
<organism evidence="1 2">
    <name type="scientific">Trifolium medium</name>
    <dbReference type="NCBI Taxonomy" id="97028"/>
    <lineage>
        <taxon>Eukaryota</taxon>
        <taxon>Viridiplantae</taxon>
        <taxon>Streptophyta</taxon>
        <taxon>Embryophyta</taxon>
        <taxon>Tracheophyta</taxon>
        <taxon>Spermatophyta</taxon>
        <taxon>Magnoliopsida</taxon>
        <taxon>eudicotyledons</taxon>
        <taxon>Gunneridae</taxon>
        <taxon>Pentapetalae</taxon>
        <taxon>rosids</taxon>
        <taxon>fabids</taxon>
        <taxon>Fabales</taxon>
        <taxon>Fabaceae</taxon>
        <taxon>Papilionoideae</taxon>
        <taxon>50 kb inversion clade</taxon>
        <taxon>NPAAA clade</taxon>
        <taxon>Hologalegina</taxon>
        <taxon>IRL clade</taxon>
        <taxon>Trifolieae</taxon>
        <taxon>Trifolium</taxon>
    </lineage>
</organism>
<accession>A0A392WAB8</accession>
<evidence type="ECO:0000313" key="1">
    <source>
        <dbReference type="EMBL" id="MCI97337.1"/>
    </source>
</evidence>
<comment type="caution">
    <text evidence="1">The sequence shown here is derived from an EMBL/GenBank/DDBJ whole genome shotgun (WGS) entry which is preliminary data.</text>
</comment>
<sequence>MEHFEGWVKEINTKHKLFESQVMDLASKSKQQEGRVK</sequence>
<dbReference type="Proteomes" id="UP000265520">
    <property type="component" value="Unassembled WGS sequence"/>
</dbReference>